<dbReference type="SMART" id="SM00914">
    <property type="entry name" value="IDEAL"/>
    <property type="match status" value="1"/>
</dbReference>
<feature type="domain" description="IDEAL" evidence="1">
    <location>
        <begin position="26"/>
        <end position="62"/>
    </location>
</feature>
<keyword evidence="3" id="KW-1185">Reference proteome</keyword>
<protein>
    <recommendedName>
        <fullName evidence="1">IDEAL domain-containing protein</fullName>
    </recommendedName>
</protein>
<evidence type="ECO:0000313" key="3">
    <source>
        <dbReference type="Proteomes" id="UP000027602"/>
    </source>
</evidence>
<organism evidence="2 3">
    <name type="scientific">Bacillus methanolicus (strain MGA3 / ATCC 53907)</name>
    <dbReference type="NCBI Taxonomy" id="796606"/>
    <lineage>
        <taxon>Bacteria</taxon>
        <taxon>Bacillati</taxon>
        <taxon>Bacillota</taxon>
        <taxon>Bacilli</taxon>
        <taxon>Bacillales</taxon>
        <taxon>Bacillaceae</taxon>
        <taxon>Bacillus</taxon>
    </lineage>
</organism>
<sequence length="66" mass="7882">MEKKYFLNAPQQSEGKILDSLFAEMVLDKALHNFRKKQIKNKIDESLRNKNKEEFLRLTEELKNIS</sequence>
<dbReference type="EMBL" id="CP007739">
    <property type="protein sequence ID" value="AIE61051.1"/>
    <property type="molecule type" value="Genomic_DNA"/>
</dbReference>
<reference evidence="2 3" key="1">
    <citation type="journal article" date="2015" name="BMC Genomics">
        <title>Transcriptome analysis of thermophilic methylotrophic Bacillus methanolicus MGA3 using RNA-sequencing provides detailed insights into its previously uncharted transcriptional landscape.</title>
        <authorList>
            <person name="Irla M."/>
            <person name="Neshat A."/>
            <person name="Brautaset T."/>
            <person name="Ruckert C."/>
            <person name="Kalinowski J."/>
            <person name="Wendisch V.F."/>
        </authorList>
    </citation>
    <scope>NUCLEOTIDE SEQUENCE [LARGE SCALE GENOMIC DNA]</scope>
    <source>
        <strain evidence="3">MGA3 / ATCC 53907</strain>
    </source>
</reference>
<dbReference type="Gene3D" id="4.10.810.10">
    <property type="entry name" value="Virus Scaffolding Protein, Chain A"/>
    <property type="match status" value="1"/>
</dbReference>
<dbReference type="Proteomes" id="UP000027602">
    <property type="component" value="Chromosome"/>
</dbReference>
<name>I3ECF3_BACMM</name>
<dbReference type="AlphaFoldDB" id="I3ECF3"/>
<dbReference type="InterPro" id="IPR027393">
    <property type="entry name" value="Virus_scaffolding_prot_C"/>
</dbReference>
<proteinExistence type="predicted"/>
<dbReference type="eggNOG" id="ENOG5033H12">
    <property type="taxonomic scope" value="Bacteria"/>
</dbReference>
<gene>
    <name evidence="2" type="ORF">BMMGA3_13305</name>
</gene>
<dbReference type="Pfam" id="PF08858">
    <property type="entry name" value="IDEAL"/>
    <property type="match status" value="1"/>
</dbReference>
<dbReference type="HOGENOM" id="CLU_199532_1_0_9"/>
<evidence type="ECO:0000313" key="2">
    <source>
        <dbReference type="EMBL" id="AIE61051.1"/>
    </source>
</evidence>
<dbReference type="InterPro" id="IPR014957">
    <property type="entry name" value="IDEAL_dom"/>
</dbReference>
<dbReference type="RefSeq" id="WP_003347364.1">
    <property type="nucleotide sequence ID" value="NZ_ADWW01000001.1"/>
</dbReference>
<dbReference type="KEGG" id="bmet:BMMGA3_13305"/>
<evidence type="ECO:0000259" key="1">
    <source>
        <dbReference type="SMART" id="SM00914"/>
    </source>
</evidence>
<dbReference type="OrthoDB" id="2916442at2"/>
<accession>I3ECF3</accession>